<evidence type="ECO:0000313" key="2">
    <source>
        <dbReference type="Proteomes" id="UP001054837"/>
    </source>
</evidence>
<comment type="caution">
    <text evidence="1">The sequence shown here is derived from an EMBL/GenBank/DDBJ whole genome shotgun (WGS) entry which is preliminary data.</text>
</comment>
<evidence type="ECO:0000313" key="1">
    <source>
        <dbReference type="EMBL" id="GIY81246.1"/>
    </source>
</evidence>
<reference evidence="1 2" key="1">
    <citation type="submission" date="2021-06" db="EMBL/GenBank/DDBJ databases">
        <title>Caerostris darwini draft genome.</title>
        <authorList>
            <person name="Kono N."/>
            <person name="Arakawa K."/>
        </authorList>
    </citation>
    <scope>NUCLEOTIDE SEQUENCE [LARGE SCALE GENOMIC DNA]</scope>
</reference>
<dbReference type="Proteomes" id="UP001054837">
    <property type="component" value="Unassembled WGS sequence"/>
</dbReference>
<keyword evidence="2" id="KW-1185">Reference proteome</keyword>
<name>A0AAV4WEG2_9ARAC</name>
<sequence>MTTNTAICHGRDENEFQGRMLFIFLSTGISTGEHGLICAKTKYVEASRLEFSEWLSYCGSWYPSSVPYRYSKRPREIERPPHVLTLRNC</sequence>
<organism evidence="1 2">
    <name type="scientific">Caerostris darwini</name>
    <dbReference type="NCBI Taxonomy" id="1538125"/>
    <lineage>
        <taxon>Eukaryota</taxon>
        <taxon>Metazoa</taxon>
        <taxon>Ecdysozoa</taxon>
        <taxon>Arthropoda</taxon>
        <taxon>Chelicerata</taxon>
        <taxon>Arachnida</taxon>
        <taxon>Araneae</taxon>
        <taxon>Araneomorphae</taxon>
        <taxon>Entelegynae</taxon>
        <taxon>Araneoidea</taxon>
        <taxon>Araneidae</taxon>
        <taxon>Caerostris</taxon>
    </lineage>
</organism>
<proteinExistence type="predicted"/>
<protein>
    <submittedName>
        <fullName evidence="1">Uncharacterized protein</fullName>
    </submittedName>
</protein>
<accession>A0AAV4WEG2</accession>
<dbReference type="AlphaFoldDB" id="A0AAV4WEG2"/>
<gene>
    <name evidence="1" type="ORF">CDAR_430111</name>
</gene>
<dbReference type="EMBL" id="BPLQ01014591">
    <property type="protein sequence ID" value="GIY81246.1"/>
    <property type="molecule type" value="Genomic_DNA"/>
</dbReference>